<proteinExistence type="inferred from homology"/>
<evidence type="ECO:0000256" key="13">
    <source>
        <dbReference type="ARBA" id="ARBA00023014"/>
    </source>
</evidence>
<evidence type="ECO:0000256" key="2">
    <source>
        <dbReference type="ARBA" id="ARBA00001927"/>
    </source>
</evidence>
<evidence type="ECO:0000256" key="16">
    <source>
        <dbReference type="ARBA" id="ARBA00029440"/>
    </source>
</evidence>
<keyword evidence="11 18" id="KW-0560">Oxidoreductase</keyword>
<dbReference type="GO" id="GO:0051538">
    <property type="term" value="F:3 iron, 4 sulfur cluster binding"/>
    <property type="evidence" value="ECO:0007669"/>
    <property type="project" value="UniProtKB-KW"/>
</dbReference>
<evidence type="ECO:0000313" key="18">
    <source>
        <dbReference type="EMBL" id="VYT66581.1"/>
    </source>
</evidence>
<keyword evidence="8" id="KW-0479">Metal-binding</keyword>
<dbReference type="Gene3D" id="3.60.20.10">
    <property type="entry name" value="Glutamine Phosphoribosylpyrophosphate, subunit 1, domain 1"/>
    <property type="match status" value="1"/>
</dbReference>
<dbReference type="InterPro" id="IPR006982">
    <property type="entry name" value="Glu_synth_centr_N"/>
</dbReference>
<keyword evidence="6" id="KW-0285">Flavoprotein</keyword>
<keyword evidence="7" id="KW-0288">FMN</keyword>
<evidence type="ECO:0000256" key="15">
    <source>
        <dbReference type="ARBA" id="ARBA00023291"/>
    </source>
</evidence>
<dbReference type="CDD" id="cd00713">
    <property type="entry name" value="GltS"/>
    <property type="match status" value="1"/>
</dbReference>
<comment type="cofactor">
    <cofactor evidence="3">
        <name>FAD</name>
        <dbReference type="ChEBI" id="CHEBI:57692"/>
    </cofactor>
</comment>
<dbReference type="EMBL" id="CACRTO010000005">
    <property type="protein sequence ID" value="VYT66581.1"/>
    <property type="molecule type" value="Genomic_DNA"/>
</dbReference>
<dbReference type="InterPro" id="IPR029055">
    <property type="entry name" value="Ntn_hydrolases_N"/>
</dbReference>
<evidence type="ECO:0000256" key="1">
    <source>
        <dbReference type="ARBA" id="ARBA00001917"/>
    </source>
</evidence>
<dbReference type="GO" id="GO:0019676">
    <property type="term" value="P:ammonia assimilation cycle"/>
    <property type="evidence" value="ECO:0007669"/>
    <property type="project" value="TreeGrafter"/>
</dbReference>
<evidence type="ECO:0000256" key="14">
    <source>
        <dbReference type="ARBA" id="ARBA00023164"/>
    </source>
</evidence>
<dbReference type="SUPFAM" id="SSF69336">
    <property type="entry name" value="Alpha subunit of glutamate synthase, C-terminal domain"/>
    <property type="match status" value="1"/>
</dbReference>
<dbReference type="Pfam" id="PF04898">
    <property type="entry name" value="Glu_syn_central"/>
    <property type="match status" value="1"/>
</dbReference>
<dbReference type="GO" id="GO:0046872">
    <property type="term" value="F:metal ion binding"/>
    <property type="evidence" value="ECO:0007669"/>
    <property type="project" value="UniProtKB-KW"/>
</dbReference>
<dbReference type="GO" id="GO:0006537">
    <property type="term" value="P:glutamate biosynthetic process"/>
    <property type="evidence" value="ECO:0007669"/>
    <property type="project" value="UniProtKB-KW"/>
</dbReference>
<evidence type="ECO:0000256" key="8">
    <source>
        <dbReference type="ARBA" id="ARBA00022723"/>
    </source>
</evidence>
<feature type="domain" description="Glutamine amidotransferase type-2" evidence="17">
    <location>
        <begin position="23"/>
        <end position="416"/>
    </location>
</feature>
<comment type="pathway">
    <text evidence="16">Amino-acid biosynthesis.</text>
</comment>
<dbReference type="PROSITE" id="PS51278">
    <property type="entry name" value="GATASE_TYPE_2"/>
    <property type="match status" value="1"/>
</dbReference>
<dbReference type="InterPro" id="IPR050711">
    <property type="entry name" value="ET-N_metabolism_enzyme"/>
</dbReference>
<dbReference type="Gene3D" id="2.160.20.60">
    <property type="entry name" value="Glutamate synthase, alpha subunit, C-terminal domain"/>
    <property type="match status" value="1"/>
</dbReference>
<dbReference type="PANTHER" id="PTHR11938">
    <property type="entry name" value="FAD NADPH DEHYDROGENASE/OXIDOREDUCTASE"/>
    <property type="match status" value="1"/>
</dbReference>
<dbReference type="CDD" id="cd00982">
    <property type="entry name" value="gltB_C"/>
    <property type="match status" value="1"/>
</dbReference>
<dbReference type="Pfam" id="PF01645">
    <property type="entry name" value="Glu_synthase"/>
    <property type="match status" value="1"/>
</dbReference>
<dbReference type="FunFam" id="2.160.20.60:FF:000001">
    <property type="entry name" value="Glutamate synthase, large subunit"/>
    <property type="match status" value="1"/>
</dbReference>
<dbReference type="InterPro" id="IPR013785">
    <property type="entry name" value="Aldolase_TIM"/>
</dbReference>
<dbReference type="InterPro" id="IPR002932">
    <property type="entry name" value="Glu_synthdom"/>
</dbReference>
<accession>A0A6N2YI68</accession>
<evidence type="ECO:0000256" key="9">
    <source>
        <dbReference type="ARBA" id="ARBA00022827"/>
    </source>
</evidence>
<keyword evidence="15" id="KW-0003">3Fe-4S</keyword>
<evidence type="ECO:0000256" key="10">
    <source>
        <dbReference type="ARBA" id="ARBA00022962"/>
    </source>
</evidence>
<dbReference type="CDD" id="cd02808">
    <property type="entry name" value="GltS_FMN"/>
    <property type="match status" value="1"/>
</dbReference>
<evidence type="ECO:0000256" key="6">
    <source>
        <dbReference type="ARBA" id="ARBA00022630"/>
    </source>
</evidence>
<dbReference type="InterPro" id="IPR036485">
    <property type="entry name" value="Glu_synth_asu_C_sf"/>
</dbReference>
<dbReference type="NCBIfam" id="NF008730">
    <property type="entry name" value="PRK11750.1"/>
    <property type="match status" value="1"/>
</dbReference>
<comment type="similarity">
    <text evidence="4">Belongs to the glutamate synthase family.</text>
</comment>
<organism evidence="18">
    <name type="scientific">Clostridium tertium</name>
    <dbReference type="NCBI Taxonomy" id="1559"/>
    <lineage>
        <taxon>Bacteria</taxon>
        <taxon>Bacillati</taxon>
        <taxon>Bacillota</taxon>
        <taxon>Clostridia</taxon>
        <taxon>Eubacteriales</taxon>
        <taxon>Clostridiaceae</taxon>
        <taxon>Clostridium</taxon>
    </lineage>
</organism>
<gene>
    <name evidence="18" type="primary">gltA</name>
    <name evidence="18" type="ORF">CTLFYP3_00384</name>
</gene>
<keyword evidence="12" id="KW-0408">Iron</keyword>
<comment type="cofactor">
    <cofactor evidence="1">
        <name>FMN</name>
        <dbReference type="ChEBI" id="CHEBI:58210"/>
    </cofactor>
</comment>
<evidence type="ECO:0000259" key="17">
    <source>
        <dbReference type="PROSITE" id="PS51278"/>
    </source>
</evidence>
<evidence type="ECO:0000256" key="7">
    <source>
        <dbReference type="ARBA" id="ARBA00022643"/>
    </source>
</evidence>
<keyword evidence="10" id="KW-0315">Glutamine amidotransferase</keyword>
<reference evidence="18" key="1">
    <citation type="submission" date="2019-11" db="EMBL/GenBank/DDBJ databases">
        <authorList>
            <person name="Feng L."/>
        </authorList>
    </citation>
    <scope>NUCLEOTIDE SEQUENCE</scope>
    <source>
        <strain evidence="18">CTertiumLFYP3</strain>
    </source>
</reference>
<dbReference type="GO" id="GO:0004355">
    <property type="term" value="F:glutamate synthase (NADPH) activity"/>
    <property type="evidence" value="ECO:0007669"/>
    <property type="project" value="UniProtKB-EC"/>
</dbReference>
<comment type="cofactor">
    <cofactor evidence="2">
        <name>[3Fe-4S] cluster</name>
        <dbReference type="ChEBI" id="CHEBI:21137"/>
    </cofactor>
</comment>
<evidence type="ECO:0000256" key="11">
    <source>
        <dbReference type="ARBA" id="ARBA00023002"/>
    </source>
</evidence>
<evidence type="ECO:0000256" key="4">
    <source>
        <dbReference type="ARBA" id="ARBA00009716"/>
    </source>
</evidence>
<dbReference type="InterPro" id="IPR017932">
    <property type="entry name" value="GATase_2_dom"/>
</dbReference>
<dbReference type="Pfam" id="PF01493">
    <property type="entry name" value="GXGXG"/>
    <property type="match status" value="1"/>
</dbReference>
<dbReference type="Pfam" id="PF00310">
    <property type="entry name" value="GATase_2"/>
    <property type="match status" value="1"/>
</dbReference>
<dbReference type="FunFam" id="3.20.20.70:FF:000061">
    <property type="entry name" value="Glutamate synthase large subunit"/>
    <property type="match status" value="1"/>
</dbReference>
<keyword evidence="5" id="KW-0028">Amino-acid biosynthesis</keyword>
<dbReference type="SUPFAM" id="SSF56235">
    <property type="entry name" value="N-terminal nucleophile aminohydrolases (Ntn hydrolases)"/>
    <property type="match status" value="1"/>
</dbReference>
<dbReference type="Gene3D" id="3.20.20.70">
    <property type="entry name" value="Aldolase class I"/>
    <property type="match status" value="2"/>
</dbReference>
<keyword evidence="9" id="KW-0274">FAD</keyword>
<evidence type="ECO:0000256" key="12">
    <source>
        <dbReference type="ARBA" id="ARBA00023004"/>
    </source>
</evidence>
<evidence type="ECO:0000256" key="5">
    <source>
        <dbReference type="ARBA" id="ARBA00022605"/>
    </source>
</evidence>
<keyword evidence="14" id="KW-0314">Glutamate biosynthesis</keyword>
<sequence length="1517" mass="169145">MKGGITLHKDIGLYRSSFEHDACGIGAVVNIDGKKNHKAIQDALEILVNLEHRGGTDADGQTGDGSGLLIQIPHNFFKEEAKNIGIDLSKEGDYAIGMFFLPPSSKDSEEAIIEFTSLSKEEGLKILGWREVPINKEVIGEKALKSMPIIRQVIIEKPNNISDYKEFERKLYILRRRFEKKTQHLDVYISSLSSKTLVYKGLLLASQLRDFYLDLSDVKVVSAIAMVHSRYSTNTVPSWKRAHPNRYIIHNGEINTLRGNINSLYAREGSLKSKDLGNELSKVLPIINSEGSDSAILDNTLEFLIMNGFSIEEAIMMLVPEPWEKNDLINEDEKAYFEFNATRMEPWDGPMAIIFTDGDVMGATLDRNGLRPARYYLTKDNNLIISSEVGALNINMAEVVEKGRLTPGKILLVDTINKKFITNSELKKKYYNKHNYKQWVDDNIYKIEDLNLDNKVDIEKYSGSKIDELFKIFDYSFENLKNTILPMSENGEESLSAMGIDTPLPVLSNKSILLFNYFKQLFAQVTNPPIDAIREDIVVSTTVYLGGYGNVLGEFNENLPHLKFSSPIISNEDLAKIKCLKERNLKTKVVSILYRNDVNLEKALKNLMTDVEKSYNKGFNIIVLSDRGTDKYNYAIPSLLALAAVHHYLIRKGIRSNIDLVVESAEPREIHHFATLIGYGAVLVNPYLAYEGINRLKEYKLLNKDYDTAVIKYNKAIVKGLVKIISKMGISTIQSYRGAQIFEAVGLSKDIIDKYFTNTVSRIEGLNISEIEKEYMLRHNKAFEESKVNFEFSLDSSGYDKYRQGKEEHLYNPLTIYKLQQATKSGDYNLFKEYSKLIDSEDNYITIRSLLDFNYENKPVPIEEVESTLSIVKRFKTGAMSYGSISKEAHEALAIAMNRLGGKSNTGEGGEDSERFKVDKNGDLRRSSIKQIASGRFGVTSEYLVNADELQIKMAQGAKPGEGGQLPGKKVYPWIAKTRGSTTGVGLISPPPHHDIYSIEDLAQLIYDLKQSNEKAKISVKLVAEAGVGTIASGVAKAGANTILISGHDGGTGASPKTSIQSAGLPWELGLAETHQTLILNGLRDRVKIETDGKLMTGKDVAIAALLGAEEFGFATAPLVSLGCVMMRVCNLDTCPVGIATQNKELRKRFSGKPEYVVNFMLFIAEELREYMAKLGFRTIDEMVGRFDLLKQKESVKGYKRNKVDLSSILVNEPIFFKEGNKFNSSYKEKLDKTLDRNVLIPYIKEKMETSEQINLSLVISNTDRTFGTLLGSYITSNYSGREFKEDFIKIKCTGFGGQSLGAFIPKGITIKVNGDCNDYLGKGLSGGKIVVKNNTPNLQEEKDNVIIGNVALYGATSGKVFIAGGAGERFCVRNSGATAVVEGVGDNALEYMTGGTVAILGECGINIAAGMSGGIAYIYNKDNKLDKKINKELIDIEDLKSGDLNELKSLIKEHVHETESKLGNNLLENWDNESNNFIKIIPRDYKAILDLIEEKKNEGLNYEDALLNAFYERSAM</sequence>
<evidence type="ECO:0000256" key="3">
    <source>
        <dbReference type="ARBA" id="ARBA00001974"/>
    </source>
</evidence>
<dbReference type="RefSeq" id="WP_156624444.1">
    <property type="nucleotide sequence ID" value="NZ_CACRTO010000005.1"/>
</dbReference>
<name>A0A6N2YI68_9CLOT</name>
<dbReference type="EC" id="1.4.1.13" evidence="18"/>
<protein>
    <submittedName>
        <fullName evidence="18">Glutamate synthase [NADPH] large chain</fullName>
        <ecNumber evidence="18">1.4.1.13</ecNumber>
    </submittedName>
</protein>
<dbReference type="SUPFAM" id="SSF51395">
    <property type="entry name" value="FMN-linked oxidoreductases"/>
    <property type="match status" value="1"/>
</dbReference>
<dbReference type="PANTHER" id="PTHR11938:SF133">
    <property type="entry name" value="GLUTAMATE SYNTHASE (NADH)"/>
    <property type="match status" value="1"/>
</dbReference>
<dbReference type="FunFam" id="3.60.20.10:FF:000001">
    <property type="entry name" value="Glutamate synthase, large subunit"/>
    <property type="match status" value="1"/>
</dbReference>
<dbReference type="InterPro" id="IPR002489">
    <property type="entry name" value="Glu_synth_asu_C"/>
</dbReference>
<keyword evidence="13" id="KW-0411">Iron-sulfur</keyword>